<comment type="similarity">
    <text evidence="4 12">Belongs to the FliF family.</text>
</comment>
<evidence type="ECO:0000256" key="4">
    <source>
        <dbReference type="ARBA" id="ARBA00007971"/>
    </source>
</evidence>
<keyword evidence="17" id="KW-0966">Cell projection</keyword>
<keyword evidence="9 14" id="KW-0472">Membrane</keyword>
<comment type="subunit">
    <text evidence="11">The basal body constitutes a major portion of the flagellar organelle and consists of four rings (L,P,S, and M) mounted on a central rod. The M ring is integral to the inner membrane of the cell and may be connected to the flagellar rod via the S ring. The S (supramembrane ring) lies just distal to the M ring. The L and P rings lie in the outer membrane and the periplasmic space, respectively.</text>
</comment>
<accession>A0A4D6Y258</accession>
<dbReference type="InterPro" id="IPR043427">
    <property type="entry name" value="YscJ/FliF"/>
</dbReference>
<dbReference type="NCBIfam" id="TIGR00206">
    <property type="entry name" value="fliF"/>
    <property type="match status" value="1"/>
</dbReference>
<dbReference type="InterPro" id="IPR045851">
    <property type="entry name" value="AMP-bd_C_sf"/>
</dbReference>
<keyword evidence="8 14" id="KW-1133">Transmembrane helix</keyword>
<dbReference type="PANTHER" id="PTHR30046">
    <property type="entry name" value="FLAGELLAR M-RING PROTEIN"/>
    <property type="match status" value="1"/>
</dbReference>
<evidence type="ECO:0000256" key="3">
    <source>
        <dbReference type="ARBA" id="ARBA00004651"/>
    </source>
</evidence>
<dbReference type="GO" id="GO:0071973">
    <property type="term" value="P:bacterial-type flagellum-dependent cell motility"/>
    <property type="evidence" value="ECO:0007669"/>
    <property type="project" value="InterPro"/>
</dbReference>
<evidence type="ECO:0000256" key="7">
    <source>
        <dbReference type="ARBA" id="ARBA00022692"/>
    </source>
</evidence>
<proteinExistence type="inferred from homology"/>
<dbReference type="PIRSF" id="PIRSF004862">
    <property type="entry name" value="FliF"/>
    <property type="match status" value="1"/>
</dbReference>
<name>A0A4D6Y258_BUCMH</name>
<keyword evidence="17" id="KW-0282">Flagellum</keyword>
<gene>
    <name evidence="17" type="primary">fliF</name>
    <name evidence="17" type="ORF">D9V73_00330</name>
</gene>
<evidence type="ECO:0000256" key="6">
    <source>
        <dbReference type="ARBA" id="ARBA00022475"/>
    </source>
</evidence>
<dbReference type="Pfam" id="PF01514">
    <property type="entry name" value="YscJ_FliF"/>
    <property type="match status" value="1"/>
</dbReference>
<evidence type="ECO:0000256" key="1">
    <source>
        <dbReference type="ARBA" id="ARBA00003820"/>
    </source>
</evidence>
<keyword evidence="17" id="KW-0969">Cilium</keyword>
<evidence type="ECO:0000313" key="18">
    <source>
        <dbReference type="Proteomes" id="UP000298566"/>
    </source>
</evidence>
<dbReference type="PRINTS" id="PR01009">
    <property type="entry name" value="FLGMRINGFLIF"/>
</dbReference>
<evidence type="ECO:0000256" key="9">
    <source>
        <dbReference type="ARBA" id="ARBA00023136"/>
    </source>
</evidence>
<feature type="domain" description="Flagellar M-ring N-terminal" evidence="15">
    <location>
        <begin position="49"/>
        <end position="223"/>
    </location>
</feature>
<evidence type="ECO:0000259" key="15">
    <source>
        <dbReference type="Pfam" id="PF01514"/>
    </source>
</evidence>
<dbReference type="GO" id="GO:0005886">
    <property type="term" value="C:plasma membrane"/>
    <property type="evidence" value="ECO:0007669"/>
    <property type="project" value="UniProtKB-SubCell"/>
</dbReference>
<dbReference type="GO" id="GO:0009431">
    <property type="term" value="C:bacterial-type flagellum basal body, MS ring"/>
    <property type="evidence" value="ECO:0007669"/>
    <property type="project" value="InterPro"/>
</dbReference>
<dbReference type="InterPro" id="IPR013556">
    <property type="entry name" value="Flag_M-ring_C"/>
</dbReference>
<dbReference type="PANTHER" id="PTHR30046:SF0">
    <property type="entry name" value="FLAGELLAR M-RING PROTEIN"/>
    <property type="match status" value="1"/>
</dbReference>
<keyword evidence="6" id="KW-1003">Cell membrane</keyword>
<evidence type="ECO:0000256" key="11">
    <source>
        <dbReference type="ARBA" id="ARBA00025936"/>
    </source>
</evidence>
<dbReference type="InterPro" id="IPR006182">
    <property type="entry name" value="FliF_N_dom"/>
</dbReference>
<dbReference type="InterPro" id="IPR000067">
    <property type="entry name" value="FlgMring_FliF"/>
</dbReference>
<dbReference type="RefSeq" id="WP_158336283.1">
    <property type="nucleotide sequence ID" value="NZ_CP033004.1"/>
</dbReference>
<evidence type="ECO:0000256" key="13">
    <source>
        <dbReference type="SAM" id="MobiDB-lite"/>
    </source>
</evidence>
<keyword evidence="10 12" id="KW-0975">Bacterial flagellum</keyword>
<evidence type="ECO:0000256" key="8">
    <source>
        <dbReference type="ARBA" id="ARBA00022989"/>
    </source>
</evidence>
<evidence type="ECO:0000256" key="2">
    <source>
        <dbReference type="ARBA" id="ARBA00004117"/>
    </source>
</evidence>
<dbReference type="Proteomes" id="UP000298566">
    <property type="component" value="Chromosome"/>
</dbReference>
<feature type="transmembrane region" description="Helical" evidence="14">
    <location>
        <begin position="468"/>
        <end position="489"/>
    </location>
</feature>
<reference evidence="17 18" key="1">
    <citation type="submission" date="2018-10" db="EMBL/GenBank/DDBJ databases">
        <title>Comparative functional genomics of the obligate endosymbiont Buchnera aphidicola.</title>
        <authorList>
            <person name="Chong R.A."/>
        </authorList>
    </citation>
    <scope>NUCLEOTIDE SEQUENCE [LARGE SCALE GENOMIC DNA]</scope>
    <source>
        <strain evidence="17 18">Mrh</strain>
    </source>
</reference>
<evidence type="ECO:0000256" key="12">
    <source>
        <dbReference type="PIRNR" id="PIRNR004862"/>
    </source>
</evidence>
<dbReference type="GO" id="GO:0003774">
    <property type="term" value="F:cytoskeletal motor activity"/>
    <property type="evidence" value="ECO:0007669"/>
    <property type="project" value="InterPro"/>
</dbReference>
<evidence type="ECO:0000256" key="5">
    <source>
        <dbReference type="ARBA" id="ARBA00017949"/>
    </source>
</evidence>
<dbReference type="EMBL" id="CP033004">
    <property type="protein sequence ID" value="QCI23107.1"/>
    <property type="molecule type" value="Genomic_DNA"/>
</dbReference>
<keyword evidence="7 14" id="KW-0812">Transmembrane</keyword>
<evidence type="ECO:0000313" key="17">
    <source>
        <dbReference type="EMBL" id="QCI23107.1"/>
    </source>
</evidence>
<protein>
    <recommendedName>
        <fullName evidence="5 12">Flagellar M-ring protein</fullName>
    </recommendedName>
</protein>
<feature type="region of interest" description="Disordered" evidence="13">
    <location>
        <begin position="280"/>
        <end position="320"/>
    </location>
</feature>
<evidence type="ECO:0000256" key="14">
    <source>
        <dbReference type="SAM" id="Phobius"/>
    </source>
</evidence>
<comment type="subcellular location">
    <subcellularLocation>
        <location evidence="2 12">Bacterial flagellum basal body</location>
    </subcellularLocation>
    <subcellularLocation>
        <location evidence="3">Cell membrane</location>
        <topology evidence="3">Multi-pass membrane protein</topology>
    </subcellularLocation>
</comment>
<comment type="function">
    <text evidence="1 12">The M ring may be actively involved in energy transduction.</text>
</comment>
<feature type="compositionally biased region" description="Polar residues" evidence="13">
    <location>
        <begin position="311"/>
        <end position="320"/>
    </location>
</feature>
<feature type="transmembrane region" description="Helical" evidence="14">
    <location>
        <begin position="24"/>
        <end position="48"/>
    </location>
</feature>
<dbReference type="Pfam" id="PF08345">
    <property type="entry name" value="YscJ_FliF_C"/>
    <property type="match status" value="1"/>
</dbReference>
<dbReference type="Gene3D" id="3.30.300.30">
    <property type="match status" value="1"/>
</dbReference>
<sequence length="556" mass="63990">MNISFKSNFNPNDRNKSHRIFSHFPFRGSIIVLVLFVLSIIIFFTFFFQSSSYHVLYNNLSNEDEKLIISQLTKMNIPFKFNDSHSALLVPENKLQVIRIRLSEQGLPKGASIGFELLDHEKFGISQFNEQINYQRALEGELARSIQKIDNIKTARVHIALPKNSLFIQEKKLPSAAVILDIKKDLNISSNQINAILHMVSGSVSGLSTDNITIVDQTGRLLNSNDSFNNIDNMRLQYYDVIEERYKQRIENILIPIVGANNVHAQVTAQINFDVRESTEEKYKPNYNNNSKSIRSHRSNSNTELDEKYTENSVTSDPLSGKLNTFSNRLSPNINTFNSSTSKELSLNHLFNKDINRTSILPKSSTNQDYIINYELDHTISHNKLQVGKIKRLSAAIVINYIRDKNGDLVSLSPYQINKIERLIREVIGFSSKRGDSISIVSSQFIKPPVYIYKDVSFWNQPLLLNDIFKYALILLFIIMLYFLYKIFFSKKIFKRNSSRNNSTNVSKNNNNRNTLDILETHEKDTSIDQGFSNLSKDDPYVIATIIRKWMDNNKK</sequence>
<evidence type="ECO:0000256" key="10">
    <source>
        <dbReference type="ARBA" id="ARBA00023143"/>
    </source>
</evidence>
<feature type="domain" description="Flagellar M-ring C-terminal" evidence="16">
    <location>
        <begin position="254"/>
        <end position="445"/>
    </location>
</feature>
<dbReference type="AlphaFoldDB" id="A0A4D6Y258"/>
<evidence type="ECO:0000259" key="16">
    <source>
        <dbReference type="Pfam" id="PF08345"/>
    </source>
</evidence>
<dbReference type="OrthoDB" id="8554211at2"/>
<organism evidence="17 18">
    <name type="scientific">Buchnera aphidicola subsp. Melaphis rhois</name>
    <dbReference type="NCBI Taxonomy" id="118103"/>
    <lineage>
        <taxon>Bacteria</taxon>
        <taxon>Pseudomonadati</taxon>
        <taxon>Pseudomonadota</taxon>
        <taxon>Gammaproteobacteria</taxon>
        <taxon>Enterobacterales</taxon>
        <taxon>Erwiniaceae</taxon>
        <taxon>Buchnera</taxon>
    </lineage>
</organism>